<dbReference type="EMBL" id="JANJYI010000006">
    <property type="protein sequence ID" value="KAK2643986.1"/>
    <property type="molecule type" value="Genomic_DNA"/>
</dbReference>
<sequence length="53" mass="5794">MKLKYAGSQADRVVKAEAEAAKVAEQLKNTKVSAYCSGKKQQPKNLLLKLSQT</sequence>
<dbReference type="AlphaFoldDB" id="A0AAD9TXR7"/>
<proteinExistence type="predicted"/>
<dbReference type="Proteomes" id="UP001280121">
    <property type="component" value="Unassembled WGS sequence"/>
</dbReference>
<reference evidence="1" key="1">
    <citation type="journal article" date="2023" name="Plant J.">
        <title>Genome sequences and population genomics provide insights into the demographic history, inbreeding, and mutation load of two 'living fossil' tree species of Dipteronia.</title>
        <authorList>
            <person name="Feng Y."/>
            <person name="Comes H.P."/>
            <person name="Chen J."/>
            <person name="Zhu S."/>
            <person name="Lu R."/>
            <person name="Zhang X."/>
            <person name="Li P."/>
            <person name="Qiu J."/>
            <person name="Olsen K.M."/>
            <person name="Qiu Y."/>
        </authorList>
    </citation>
    <scope>NUCLEOTIDE SEQUENCE</scope>
    <source>
        <strain evidence="1">KIB01</strain>
    </source>
</reference>
<evidence type="ECO:0000313" key="1">
    <source>
        <dbReference type="EMBL" id="KAK2643986.1"/>
    </source>
</evidence>
<comment type="caution">
    <text evidence="1">The sequence shown here is derived from an EMBL/GenBank/DDBJ whole genome shotgun (WGS) entry which is preliminary data.</text>
</comment>
<organism evidence="1 2">
    <name type="scientific">Dipteronia dyeriana</name>
    <dbReference type="NCBI Taxonomy" id="168575"/>
    <lineage>
        <taxon>Eukaryota</taxon>
        <taxon>Viridiplantae</taxon>
        <taxon>Streptophyta</taxon>
        <taxon>Embryophyta</taxon>
        <taxon>Tracheophyta</taxon>
        <taxon>Spermatophyta</taxon>
        <taxon>Magnoliopsida</taxon>
        <taxon>eudicotyledons</taxon>
        <taxon>Gunneridae</taxon>
        <taxon>Pentapetalae</taxon>
        <taxon>rosids</taxon>
        <taxon>malvids</taxon>
        <taxon>Sapindales</taxon>
        <taxon>Sapindaceae</taxon>
        <taxon>Hippocastanoideae</taxon>
        <taxon>Acereae</taxon>
        <taxon>Dipteronia</taxon>
    </lineage>
</organism>
<gene>
    <name evidence="1" type="ORF">Ddye_019181</name>
</gene>
<name>A0AAD9TXR7_9ROSI</name>
<accession>A0AAD9TXR7</accession>
<keyword evidence="2" id="KW-1185">Reference proteome</keyword>
<protein>
    <submittedName>
        <fullName evidence="1">Uncharacterized protein</fullName>
    </submittedName>
</protein>
<evidence type="ECO:0000313" key="2">
    <source>
        <dbReference type="Proteomes" id="UP001280121"/>
    </source>
</evidence>